<dbReference type="InterPro" id="IPR039717">
    <property type="entry name" value="Hgh1"/>
</dbReference>
<feature type="domain" description="Protein HGH1 C-terminal" evidence="5">
    <location>
        <begin position="255"/>
        <end position="308"/>
    </location>
</feature>
<evidence type="ECO:0000256" key="3">
    <source>
        <dbReference type="SAM" id="MobiDB-lite"/>
    </source>
</evidence>
<gene>
    <name evidence="6" type="ORF">DASC09_005240</name>
</gene>
<sequence length="333" mass="38047">MSELQELVGFLGHENTVVKTVALQNLLGYSASNKDVFRPEGLQPIKDLIKITQEKGATNQKIALTILVNVSDVSEVRQLIIDDEEYLKYIVGEIQNDSPNAALYSMLLANLSFEPTFKLSKDQVEVLLAKYVLNQPQHDYLSLVFVNYTNKLEGRNFFLEDDNLSSIIVFNDSDNEKRKEGSGKLLKNLLFNIDSHLKLIENDQIKLLTYILSPLISSNYTLDDDEEFALPEELQFLQDKQMESNLELVAVYLECLLLLCTTKPVRVAMREASVYPVIRELHKTVNDQRVCELCEEIVQFLAREEAPEQEEAKITEEADDDFSDDDDKMIEVL</sequence>
<feature type="compositionally biased region" description="Acidic residues" evidence="3">
    <location>
        <begin position="317"/>
        <end position="333"/>
    </location>
</feature>
<reference evidence="6 7" key="1">
    <citation type="journal article" date="2023" name="Elife">
        <title>Identification of key yeast species and microbe-microbe interactions impacting larval growth of Drosophila in the wild.</title>
        <authorList>
            <person name="Mure A."/>
            <person name="Sugiura Y."/>
            <person name="Maeda R."/>
            <person name="Honda K."/>
            <person name="Sakurai N."/>
            <person name="Takahashi Y."/>
            <person name="Watada M."/>
            <person name="Katoh T."/>
            <person name="Gotoh A."/>
            <person name="Gotoh Y."/>
            <person name="Taniguchi I."/>
            <person name="Nakamura K."/>
            <person name="Hayashi T."/>
            <person name="Katayama T."/>
            <person name="Uemura T."/>
            <person name="Hattori Y."/>
        </authorList>
    </citation>
    <scope>NUCLEOTIDE SEQUENCE [LARGE SCALE GENOMIC DNA]</scope>
    <source>
        <strain evidence="6 7">SC-9</strain>
    </source>
</reference>
<dbReference type="InterPro" id="IPR011989">
    <property type="entry name" value="ARM-like"/>
</dbReference>
<name>A0AAV5QEV7_9ASCO</name>
<evidence type="ECO:0000259" key="4">
    <source>
        <dbReference type="Pfam" id="PF04063"/>
    </source>
</evidence>
<dbReference type="GeneID" id="90071178"/>
<evidence type="ECO:0000256" key="1">
    <source>
        <dbReference type="ARBA" id="ARBA00006712"/>
    </source>
</evidence>
<dbReference type="Proteomes" id="UP001360560">
    <property type="component" value="Unassembled WGS sequence"/>
</dbReference>
<dbReference type="RefSeq" id="XP_064850199.1">
    <property type="nucleotide sequence ID" value="XM_064994127.1"/>
</dbReference>
<comment type="similarity">
    <text evidence="1">Belongs to the HGH1 family.</text>
</comment>
<evidence type="ECO:0000256" key="2">
    <source>
        <dbReference type="ARBA" id="ARBA00014076"/>
    </source>
</evidence>
<dbReference type="InterPro" id="IPR007206">
    <property type="entry name" value="Protein_HGH1_C"/>
</dbReference>
<dbReference type="PANTHER" id="PTHR13387:SF9">
    <property type="entry name" value="PROTEIN HGH1 HOMOLOG"/>
    <property type="match status" value="1"/>
</dbReference>
<feature type="domain" description="Protein HGH1 N-terminal" evidence="4">
    <location>
        <begin position="95"/>
        <end position="245"/>
    </location>
</feature>
<dbReference type="SUPFAM" id="SSF48371">
    <property type="entry name" value="ARM repeat"/>
    <property type="match status" value="1"/>
</dbReference>
<feature type="compositionally biased region" description="Basic and acidic residues" evidence="3">
    <location>
        <begin position="306"/>
        <end position="316"/>
    </location>
</feature>
<proteinExistence type="inferred from homology"/>
<organism evidence="6 7">
    <name type="scientific">Saccharomycopsis crataegensis</name>
    <dbReference type="NCBI Taxonomy" id="43959"/>
    <lineage>
        <taxon>Eukaryota</taxon>
        <taxon>Fungi</taxon>
        <taxon>Dikarya</taxon>
        <taxon>Ascomycota</taxon>
        <taxon>Saccharomycotina</taxon>
        <taxon>Saccharomycetes</taxon>
        <taxon>Saccharomycopsidaceae</taxon>
        <taxon>Saccharomycopsis</taxon>
    </lineage>
</organism>
<comment type="caution">
    <text evidence="6">The sequence shown here is derived from an EMBL/GenBank/DDBJ whole genome shotgun (WGS) entry which is preliminary data.</text>
</comment>
<evidence type="ECO:0000313" key="7">
    <source>
        <dbReference type="Proteomes" id="UP001360560"/>
    </source>
</evidence>
<dbReference type="Gene3D" id="1.25.10.10">
    <property type="entry name" value="Leucine-rich Repeat Variant"/>
    <property type="match status" value="1"/>
</dbReference>
<evidence type="ECO:0000259" key="5">
    <source>
        <dbReference type="Pfam" id="PF04064"/>
    </source>
</evidence>
<dbReference type="EMBL" id="BTFZ01000001">
    <property type="protein sequence ID" value="GMM33199.1"/>
    <property type="molecule type" value="Genomic_DNA"/>
</dbReference>
<dbReference type="Pfam" id="PF04063">
    <property type="entry name" value="DUF383"/>
    <property type="match status" value="1"/>
</dbReference>
<dbReference type="InterPro" id="IPR007205">
    <property type="entry name" value="Protein_HGH1_N"/>
</dbReference>
<dbReference type="Pfam" id="PF04064">
    <property type="entry name" value="DUF384"/>
    <property type="match status" value="1"/>
</dbReference>
<dbReference type="PANTHER" id="PTHR13387">
    <property type="entry name" value="PROTEIN HGH1 HOMOLOG"/>
    <property type="match status" value="1"/>
</dbReference>
<keyword evidence="7" id="KW-1185">Reference proteome</keyword>
<feature type="region of interest" description="Disordered" evidence="3">
    <location>
        <begin position="306"/>
        <end position="333"/>
    </location>
</feature>
<dbReference type="AlphaFoldDB" id="A0AAV5QEV7"/>
<dbReference type="InterPro" id="IPR016024">
    <property type="entry name" value="ARM-type_fold"/>
</dbReference>
<evidence type="ECO:0000313" key="6">
    <source>
        <dbReference type="EMBL" id="GMM33199.1"/>
    </source>
</evidence>
<protein>
    <recommendedName>
        <fullName evidence="2">Protein HGH1 homolog</fullName>
    </recommendedName>
</protein>
<accession>A0AAV5QEV7</accession>